<evidence type="ECO:0000313" key="3">
    <source>
        <dbReference type="EMBL" id="OIW32962.1"/>
    </source>
</evidence>
<protein>
    <recommendedName>
        <fullName evidence="5">Mid2 domain-containing protein</fullName>
    </recommendedName>
</protein>
<dbReference type="AlphaFoldDB" id="A0A1J7JYP9"/>
<feature type="compositionally biased region" description="Low complexity" evidence="1">
    <location>
        <begin position="189"/>
        <end position="198"/>
    </location>
</feature>
<proteinExistence type="predicted"/>
<evidence type="ECO:0008006" key="5">
    <source>
        <dbReference type="Google" id="ProtNLM"/>
    </source>
</evidence>
<dbReference type="Proteomes" id="UP000182658">
    <property type="component" value="Unassembled WGS sequence"/>
</dbReference>
<accession>A0A1J7JYP9</accession>
<evidence type="ECO:0000313" key="4">
    <source>
        <dbReference type="Proteomes" id="UP000182658"/>
    </source>
</evidence>
<evidence type="ECO:0000256" key="2">
    <source>
        <dbReference type="SAM" id="Phobius"/>
    </source>
</evidence>
<evidence type="ECO:0000256" key="1">
    <source>
        <dbReference type="SAM" id="MobiDB-lite"/>
    </source>
</evidence>
<dbReference type="EMBL" id="KV875094">
    <property type="protein sequence ID" value="OIW32962.1"/>
    <property type="molecule type" value="Genomic_DNA"/>
</dbReference>
<dbReference type="InParanoid" id="A0A1J7JYP9"/>
<keyword evidence="2" id="KW-0812">Transmembrane</keyword>
<feature type="compositionally biased region" description="Low complexity" evidence="1">
    <location>
        <begin position="55"/>
        <end position="79"/>
    </location>
</feature>
<dbReference type="OrthoDB" id="10549423at2759"/>
<keyword evidence="4" id="KW-1185">Reference proteome</keyword>
<feature type="compositionally biased region" description="Pro residues" evidence="1">
    <location>
        <begin position="177"/>
        <end position="188"/>
    </location>
</feature>
<sequence length="207" mass="22258">MAIINQRQILRFWAAGVVGSEADALAARQNPVVTQIITRPYTTITALVTLGPGDPTSTAPQTTTIPTSTTASPSSSTTAIVAVPGSPPASSSTLTHAQLGAILGSVLGSLLLIILIWYCVTQRRRSRDARELRYVLSEESETSSETVEVTMTGAGGGARRMAADPWVRRVVPEVNVVPPPPRFPPTPRYTPYRQTRAPQIRGVRRYP</sequence>
<gene>
    <name evidence="3" type="ORF">CONLIGDRAFT_158226</name>
</gene>
<organism evidence="3 4">
    <name type="scientific">Coniochaeta ligniaria NRRL 30616</name>
    <dbReference type="NCBI Taxonomy" id="1408157"/>
    <lineage>
        <taxon>Eukaryota</taxon>
        <taxon>Fungi</taxon>
        <taxon>Dikarya</taxon>
        <taxon>Ascomycota</taxon>
        <taxon>Pezizomycotina</taxon>
        <taxon>Sordariomycetes</taxon>
        <taxon>Sordariomycetidae</taxon>
        <taxon>Coniochaetales</taxon>
        <taxon>Coniochaetaceae</taxon>
        <taxon>Coniochaeta</taxon>
    </lineage>
</organism>
<keyword evidence="2" id="KW-1133">Transmembrane helix</keyword>
<feature type="transmembrane region" description="Helical" evidence="2">
    <location>
        <begin position="97"/>
        <end position="120"/>
    </location>
</feature>
<feature type="region of interest" description="Disordered" evidence="1">
    <location>
        <begin position="52"/>
        <end position="79"/>
    </location>
</feature>
<name>A0A1J7JYP9_9PEZI</name>
<feature type="region of interest" description="Disordered" evidence="1">
    <location>
        <begin position="177"/>
        <end position="207"/>
    </location>
</feature>
<reference evidence="3 4" key="1">
    <citation type="submission" date="2016-10" db="EMBL/GenBank/DDBJ databases">
        <title>Draft genome sequence of Coniochaeta ligniaria NRRL30616, a lignocellulolytic fungus for bioabatement of inhibitors in plant biomass hydrolysates.</title>
        <authorList>
            <consortium name="DOE Joint Genome Institute"/>
            <person name="Jimenez D.J."/>
            <person name="Hector R.E."/>
            <person name="Riley R."/>
            <person name="Sun H."/>
            <person name="Grigoriev I.V."/>
            <person name="Van Elsas J.D."/>
            <person name="Nichols N.N."/>
        </authorList>
    </citation>
    <scope>NUCLEOTIDE SEQUENCE [LARGE SCALE GENOMIC DNA]</scope>
    <source>
        <strain evidence="3 4">NRRL 30616</strain>
    </source>
</reference>
<keyword evidence="2" id="KW-0472">Membrane</keyword>